<comment type="caution">
    <text evidence="8">The sequence shown here is derived from an EMBL/GenBank/DDBJ whole genome shotgun (WGS) entry which is preliminary data.</text>
</comment>
<dbReference type="SUPFAM" id="SSF48264">
    <property type="entry name" value="Cytochrome P450"/>
    <property type="match status" value="1"/>
</dbReference>
<reference evidence="8 9" key="1">
    <citation type="submission" date="2019-12" db="EMBL/GenBank/DDBJ databases">
        <title>Draft genome sequence of the ascomycete Xylaria multiplex DSM 110363.</title>
        <authorList>
            <person name="Buettner E."/>
            <person name="Kellner H."/>
        </authorList>
    </citation>
    <scope>NUCLEOTIDE SEQUENCE [LARGE SCALE GENOMIC DNA]</scope>
    <source>
        <strain evidence="8 9">DSM 110363</strain>
    </source>
</reference>
<dbReference type="PROSITE" id="PS00086">
    <property type="entry name" value="CYTOCHROME_P450"/>
    <property type="match status" value="1"/>
</dbReference>
<dbReference type="InterPro" id="IPR001128">
    <property type="entry name" value="Cyt_P450"/>
</dbReference>
<dbReference type="GO" id="GO:0016709">
    <property type="term" value="F:oxidoreductase activity, acting on paired donors, with incorporation or reduction of molecular oxygen, NAD(P)H as one donor, and incorporation of one atom of oxygen"/>
    <property type="evidence" value="ECO:0007669"/>
    <property type="project" value="UniProtKB-ARBA"/>
</dbReference>
<proteinExistence type="predicted"/>
<evidence type="ECO:0000313" key="9">
    <source>
        <dbReference type="Proteomes" id="UP000481858"/>
    </source>
</evidence>
<dbReference type="InterPro" id="IPR050641">
    <property type="entry name" value="RIFMO-like"/>
</dbReference>
<keyword evidence="9" id="KW-1185">Reference proteome</keyword>
<dbReference type="InterPro" id="IPR036396">
    <property type="entry name" value="Cyt_P450_sf"/>
</dbReference>
<keyword evidence="3" id="KW-0479">Metal-binding</keyword>
<sequence>MKSEFYEALMPRMKGGKIPDVFATRDENVHRQMRRPIANLYSIANLTAFEPLILSTMEYFFSRLDELFVDTSKTFDLCDWLQLFTFDVMGEITFSRRFGFLEKGGDIEGVMGNIWKFFQIAAPNTQMPWLDQLWKENPLVPVSAMRNPIAEFGAARIQERLGRAANDTSKTTQKDFLSSFIGEVEKDPGLPELALPTWTNSNIQAGGDTTSILASAVLYNVLRDRPTFVKLMDEIKCAAREGRISKLVTWKEAQTLPYLDACIKEASRLHPSISFPLERVVSEAGLEVEGILIPPGTRVSMNPWVVHRQVGPYGNDPDVWRPERWLCGEEEKKAMYNSLLTFGAGHRGCLGKNLSYFEIYKLVPSMLQRYDMELVDAEDWSVDNKWFAMPSGCHGVTGLIISKASSTVRTPRAHYTNNASFECLRDIGLEKECRRLSTPKELLTYYRFCTTMAGEELSRSYYGGTDPNREGEYKLKTPCAQADLPQSLLEPILVRTATQGGFKIRWDYEYLGLTVGKDSDTGKIYSTVKDLVSGQNITIISNYLCGADGARSVVARELELPFDEQPTSGLALNVFFEADLTHLMTHSPGLIHMLLRPDKPQPDYCAVTIGRQIEPFSQWVFVMLAKPGVTEITASPDEIMNHVKDLIGDDSVKVKLHRISTWTVNECYAKEYSRGNNIFCLGDAVHRHPPFNGLGSNTCIQDAYNLAWKIAYVKKGLASPSLLASYGVERQPVGKAIVKRANDTGRVHAKLFSLLGIFEPDVIEKLKILSRFKEDTQTGTETRNAFQSLIEELDSERQGFGVEMNQLYQSEAIWAKDEQDKAPSLPALEADLHYLESTYPGFRLPHAWLRASNAVPSEPMISTHDLAGKGRFALFTGIGGKVGWVEATDGVRQILNVDIAVYSIGEEYRDVFYQWGKKRGVLEKGAVLVRPDRFVAWRSNEKGQDSTDKLVTVMSHILGRST</sequence>
<dbReference type="InterPro" id="IPR036188">
    <property type="entry name" value="FAD/NAD-bd_sf"/>
</dbReference>
<protein>
    <recommendedName>
        <fullName evidence="7">FAD-binding domain-containing protein</fullName>
    </recommendedName>
</protein>
<dbReference type="PANTHER" id="PTHR43004">
    <property type="entry name" value="TRK SYSTEM POTASSIUM UPTAKE PROTEIN"/>
    <property type="match status" value="1"/>
</dbReference>
<keyword evidence="5" id="KW-0560">Oxidoreductase</keyword>
<evidence type="ECO:0000256" key="2">
    <source>
        <dbReference type="ARBA" id="ARBA00022630"/>
    </source>
</evidence>
<dbReference type="AlphaFoldDB" id="A0A7C8ILQ2"/>
<dbReference type="InterPro" id="IPR002938">
    <property type="entry name" value="FAD-bd"/>
</dbReference>
<feature type="domain" description="FAD-binding" evidence="7">
    <location>
        <begin position="394"/>
        <end position="741"/>
    </location>
</feature>
<dbReference type="SUPFAM" id="SSF51905">
    <property type="entry name" value="FAD/NAD(P)-binding domain"/>
    <property type="match status" value="1"/>
</dbReference>
<name>A0A7C8ILQ2_9PEZI</name>
<evidence type="ECO:0000313" key="8">
    <source>
        <dbReference type="EMBL" id="KAF2964223.1"/>
    </source>
</evidence>
<evidence type="ECO:0000256" key="1">
    <source>
        <dbReference type="ARBA" id="ARBA00005179"/>
    </source>
</evidence>
<keyword evidence="4" id="KW-0274">FAD</keyword>
<gene>
    <name evidence="8" type="ORF">GQX73_g9359</name>
</gene>
<comment type="pathway">
    <text evidence="1">Secondary metabolite biosynthesis.</text>
</comment>
<dbReference type="Gene3D" id="3.40.30.120">
    <property type="match status" value="1"/>
</dbReference>
<dbReference type="PRINTS" id="PR00420">
    <property type="entry name" value="RNGMNOXGNASE"/>
</dbReference>
<keyword evidence="6" id="KW-0408">Iron</keyword>
<dbReference type="GO" id="GO:0071949">
    <property type="term" value="F:FAD binding"/>
    <property type="evidence" value="ECO:0007669"/>
    <property type="project" value="InterPro"/>
</dbReference>
<dbReference type="PANTHER" id="PTHR43004:SF8">
    <property type="entry name" value="FAD-BINDING DOMAIN-CONTAINING PROTEIN-RELATED"/>
    <property type="match status" value="1"/>
</dbReference>
<evidence type="ECO:0000256" key="3">
    <source>
        <dbReference type="ARBA" id="ARBA00022723"/>
    </source>
</evidence>
<dbReference type="GO" id="GO:0005506">
    <property type="term" value="F:iron ion binding"/>
    <property type="evidence" value="ECO:0007669"/>
    <property type="project" value="InterPro"/>
</dbReference>
<dbReference type="Gene3D" id="3.30.9.10">
    <property type="entry name" value="D-Amino Acid Oxidase, subunit A, domain 2"/>
    <property type="match status" value="1"/>
</dbReference>
<dbReference type="Pfam" id="PF21274">
    <property type="entry name" value="Rng_hyd_C"/>
    <property type="match status" value="1"/>
</dbReference>
<organism evidence="8 9">
    <name type="scientific">Xylaria multiplex</name>
    <dbReference type="NCBI Taxonomy" id="323545"/>
    <lineage>
        <taxon>Eukaryota</taxon>
        <taxon>Fungi</taxon>
        <taxon>Dikarya</taxon>
        <taxon>Ascomycota</taxon>
        <taxon>Pezizomycotina</taxon>
        <taxon>Sordariomycetes</taxon>
        <taxon>Xylariomycetidae</taxon>
        <taxon>Xylariales</taxon>
        <taxon>Xylariaceae</taxon>
        <taxon>Xylaria</taxon>
    </lineage>
</organism>
<dbReference type="InParanoid" id="A0A7C8ILQ2"/>
<evidence type="ECO:0000259" key="7">
    <source>
        <dbReference type="Pfam" id="PF01494"/>
    </source>
</evidence>
<evidence type="ECO:0000256" key="6">
    <source>
        <dbReference type="ARBA" id="ARBA00023004"/>
    </source>
</evidence>
<dbReference type="Pfam" id="PF00067">
    <property type="entry name" value="p450"/>
    <property type="match status" value="1"/>
</dbReference>
<evidence type="ECO:0000256" key="5">
    <source>
        <dbReference type="ARBA" id="ARBA00023002"/>
    </source>
</evidence>
<dbReference type="CDD" id="cd11060">
    <property type="entry name" value="CYP57A1-like"/>
    <property type="match status" value="1"/>
</dbReference>
<dbReference type="Proteomes" id="UP000481858">
    <property type="component" value="Unassembled WGS sequence"/>
</dbReference>
<evidence type="ECO:0000256" key="4">
    <source>
        <dbReference type="ARBA" id="ARBA00022827"/>
    </source>
</evidence>
<keyword evidence="2" id="KW-0285">Flavoprotein</keyword>
<dbReference type="OrthoDB" id="3934656at2759"/>
<dbReference type="Pfam" id="PF01494">
    <property type="entry name" value="FAD_binding_3"/>
    <property type="match status" value="1"/>
</dbReference>
<accession>A0A7C8ILQ2</accession>
<dbReference type="EMBL" id="WUBL01000161">
    <property type="protein sequence ID" value="KAF2964223.1"/>
    <property type="molecule type" value="Genomic_DNA"/>
</dbReference>
<dbReference type="Gene3D" id="1.10.630.10">
    <property type="entry name" value="Cytochrome P450"/>
    <property type="match status" value="1"/>
</dbReference>
<dbReference type="InterPro" id="IPR017972">
    <property type="entry name" value="Cyt_P450_CS"/>
</dbReference>
<dbReference type="GO" id="GO:0020037">
    <property type="term" value="F:heme binding"/>
    <property type="evidence" value="ECO:0007669"/>
    <property type="project" value="InterPro"/>
</dbReference>
<dbReference type="Gene3D" id="3.50.50.60">
    <property type="entry name" value="FAD/NAD(P)-binding domain"/>
    <property type="match status" value="1"/>
</dbReference>